<sequence>MTETAAQRRRRRTRAEVTRRAVELFAAQGYAATSTEQVAAAADLSRSTLFRLFADKEDLLFGLEDDLLATAAAAVAEVPPELPPWAALRAAAVRIAEQVAPLRDLLVTREQVVATVPALGARAAAKHRRWEAALAAGLTGHRGVPDADARLLAKLVLACFEVAQDDWLAGAAEDLPGLLTAALDRVPGMLHD</sequence>
<feature type="DNA-binding region" description="H-T-H motif" evidence="4">
    <location>
        <begin position="34"/>
        <end position="53"/>
    </location>
</feature>
<evidence type="ECO:0000259" key="5">
    <source>
        <dbReference type="PROSITE" id="PS50977"/>
    </source>
</evidence>
<dbReference type="InterPro" id="IPR050109">
    <property type="entry name" value="HTH-type_TetR-like_transc_reg"/>
</dbReference>
<dbReference type="SUPFAM" id="SSF46689">
    <property type="entry name" value="Homeodomain-like"/>
    <property type="match status" value="1"/>
</dbReference>
<evidence type="ECO:0000256" key="3">
    <source>
        <dbReference type="ARBA" id="ARBA00023163"/>
    </source>
</evidence>
<keyword evidence="3" id="KW-0804">Transcription</keyword>
<dbReference type="PRINTS" id="PR00455">
    <property type="entry name" value="HTHTETR"/>
</dbReference>
<dbReference type="PANTHER" id="PTHR30055:SF238">
    <property type="entry name" value="MYCOFACTOCIN BIOSYNTHESIS TRANSCRIPTIONAL REGULATOR MFTR-RELATED"/>
    <property type="match status" value="1"/>
</dbReference>
<dbReference type="GO" id="GO:0003700">
    <property type="term" value="F:DNA-binding transcription factor activity"/>
    <property type="evidence" value="ECO:0007669"/>
    <property type="project" value="TreeGrafter"/>
</dbReference>
<keyword evidence="1" id="KW-0805">Transcription regulation</keyword>
<evidence type="ECO:0000313" key="7">
    <source>
        <dbReference type="Proteomes" id="UP000183642"/>
    </source>
</evidence>
<dbReference type="GO" id="GO:0000976">
    <property type="term" value="F:transcription cis-regulatory region binding"/>
    <property type="evidence" value="ECO:0007669"/>
    <property type="project" value="TreeGrafter"/>
</dbReference>
<protein>
    <submittedName>
        <fullName evidence="6">Transcriptional regulator, TetR family</fullName>
    </submittedName>
</protein>
<evidence type="ECO:0000256" key="1">
    <source>
        <dbReference type="ARBA" id="ARBA00023015"/>
    </source>
</evidence>
<dbReference type="InterPro" id="IPR009057">
    <property type="entry name" value="Homeodomain-like_sf"/>
</dbReference>
<dbReference type="AlphaFoldDB" id="A0A1I5HY19"/>
<dbReference type="Gene3D" id="1.10.10.60">
    <property type="entry name" value="Homeodomain-like"/>
    <property type="match status" value="1"/>
</dbReference>
<keyword evidence="2 4" id="KW-0238">DNA-binding</keyword>
<dbReference type="RefSeq" id="WP_075015369.1">
    <property type="nucleotide sequence ID" value="NZ_FOWE01000011.1"/>
</dbReference>
<dbReference type="Pfam" id="PF17754">
    <property type="entry name" value="TetR_C_14"/>
    <property type="match status" value="1"/>
</dbReference>
<evidence type="ECO:0000256" key="2">
    <source>
        <dbReference type="ARBA" id="ARBA00023125"/>
    </source>
</evidence>
<gene>
    <name evidence="6" type="ORF">SAMN05660359_04111</name>
</gene>
<reference evidence="7" key="1">
    <citation type="submission" date="2016-10" db="EMBL/GenBank/DDBJ databases">
        <authorList>
            <person name="Varghese N."/>
            <person name="Submissions S."/>
        </authorList>
    </citation>
    <scope>NUCLEOTIDE SEQUENCE [LARGE SCALE GENOMIC DNA]</scope>
    <source>
        <strain evidence="7">DSM 43161</strain>
    </source>
</reference>
<feature type="domain" description="HTH tetR-type" evidence="5">
    <location>
        <begin position="11"/>
        <end position="71"/>
    </location>
</feature>
<evidence type="ECO:0000313" key="6">
    <source>
        <dbReference type="EMBL" id="SFO53212.1"/>
    </source>
</evidence>
<dbReference type="EMBL" id="FOWE01000011">
    <property type="protein sequence ID" value="SFO53212.1"/>
    <property type="molecule type" value="Genomic_DNA"/>
</dbReference>
<dbReference type="Pfam" id="PF00440">
    <property type="entry name" value="TetR_N"/>
    <property type="match status" value="1"/>
</dbReference>
<dbReference type="InterPro" id="IPR001647">
    <property type="entry name" value="HTH_TetR"/>
</dbReference>
<proteinExistence type="predicted"/>
<name>A0A1I5HY19_9ACTN</name>
<accession>A0A1I5HY19</accession>
<dbReference type="InterPro" id="IPR041347">
    <property type="entry name" value="MftR_C"/>
</dbReference>
<dbReference type="PANTHER" id="PTHR30055">
    <property type="entry name" value="HTH-TYPE TRANSCRIPTIONAL REGULATOR RUTR"/>
    <property type="match status" value="1"/>
</dbReference>
<evidence type="ECO:0000256" key="4">
    <source>
        <dbReference type="PROSITE-ProRule" id="PRU00335"/>
    </source>
</evidence>
<dbReference type="Proteomes" id="UP000183642">
    <property type="component" value="Unassembled WGS sequence"/>
</dbReference>
<dbReference type="Gene3D" id="1.10.357.10">
    <property type="entry name" value="Tetracycline Repressor, domain 2"/>
    <property type="match status" value="1"/>
</dbReference>
<keyword evidence="7" id="KW-1185">Reference proteome</keyword>
<organism evidence="6 7">
    <name type="scientific">Geodermatophilus obscurus</name>
    <dbReference type="NCBI Taxonomy" id="1861"/>
    <lineage>
        <taxon>Bacteria</taxon>
        <taxon>Bacillati</taxon>
        <taxon>Actinomycetota</taxon>
        <taxon>Actinomycetes</taxon>
        <taxon>Geodermatophilales</taxon>
        <taxon>Geodermatophilaceae</taxon>
        <taxon>Geodermatophilus</taxon>
    </lineage>
</organism>
<dbReference type="PROSITE" id="PS50977">
    <property type="entry name" value="HTH_TETR_2"/>
    <property type="match status" value="1"/>
</dbReference>